<keyword evidence="1" id="KW-1133">Transmembrane helix</keyword>
<keyword evidence="1" id="KW-0812">Transmembrane</keyword>
<accession>A0A372LQF3</accession>
<feature type="transmembrane region" description="Helical" evidence="1">
    <location>
        <begin position="44"/>
        <end position="62"/>
    </location>
</feature>
<dbReference type="EMBL" id="QVTE01000016">
    <property type="protein sequence ID" value="RFU70276.1"/>
    <property type="molecule type" value="Genomic_DNA"/>
</dbReference>
<comment type="caution">
    <text evidence="2">The sequence shown here is derived from an EMBL/GenBank/DDBJ whole genome shotgun (WGS) entry which is preliminary data.</text>
</comment>
<proteinExistence type="predicted"/>
<protein>
    <submittedName>
        <fullName evidence="2">Uncharacterized protein</fullName>
    </submittedName>
</protein>
<dbReference type="AlphaFoldDB" id="A0A372LQF3"/>
<evidence type="ECO:0000256" key="1">
    <source>
        <dbReference type="SAM" id="Phobius"/>
    </source>
</evidence>
<organism evidence="2 3">
    <name type="scientific">Peribacillus saganii</name>
    <dbReference type="NCBI Taxonomy" id="2303992"/>
    <lineage>
        <taxon>Bacteria</taxon>
        <taxon>Bacillati</taxon>
        <taxon>Bacillota</taxon>
        <taxon>Bacilli</taxon>
        <taxon>Bacillales</taxon>
        <taxon>Bacillaceae</taxon>
        <taxon>Peribacillus</taxon>
    </lineage>
</organism>
<keyword evidence="1" id="KW-0472">Membrane</keyword>
<keyword evidence="3" id="KW-1185">Reference proteome</keyword>
<evidence type="ECO:0000313" key="3">
    <source>
        <dbReference type="Proteomes" id="UP000264541"/>
    </source>
</evidence>
<name>A0A372LQF3_9BACI</name>
<sequence length="70" mass="8105">MFFKYGANSKSVNTAYFVTFVFWGVVLFINAICETYNREFISNSWVILISGLAIFFITEFITNKKTQANK</sequence>
<reference evidence="2 3" key="1">
    <citation type="submission" date="2018-08" db="EMBL/GenBank/DDBJ databases">
        <title>Bacillus chawlae sp. nov., Bacillus glennii sp. nov., and Bacillus saganii sp. nov. Isolated from the Vehicle Assembly Building at Kennedy Space Center where the Viking Spacecraft were Assembled.</title>
        <authorList>
            <person name="Seuylemezian A."/>
            <person name="Vaishampayan P."/>
        </authorList>
    </citation>
    <scope>NUCLEOTIDE SEQUENCE [LARGE SCALE GENOMIC DNA]</scope>
    <source>
        <strain evidence="2 3">V47-23a</strain>
    </source>
</reference>
<dbReference type="Proteomes" id="UP000264541">
    <property type="component" value="Unassembled WGS sequence"/>
</dbReference>
<feature type="transmembrane region" description="Helical" evidence="1">
    <location>
        <begin position="12"/>
        <end position="32"/>
    </location>
</feature>
<evidence type="ECO:0000313" key="2">
    <source>
        <dbReference type="EMBL" id="RFU70276.1"/>
    </source>
</evidence>
<gene>
    <name evidence="2" type="ORF">D0469_06660</name>
</gene>